<dbReference type="GO" id="GO:0042171">
    <property type="term" value="F:lysophosphatidic acid acyltransferase activity"/>
    <property type="evidence" value="ECO:0007669"/>
    <property type="project" value="TreeGrafter"/>
</dbReference>
<dbReference type="GO" id="GO:0035965">
    <property type="term" value="P:cardiolipin acyl-chain remodeling"/>
    <property type="evidence" value="ECO:0007669"/>
    <property type="project" value="TreeGrafter"/>
</dbReference>
<dbReference type="Pfam" id="PF00561">
    <property type="entry name" value="Abhydrolase_1"/>
    <property type="match status" value="1"/>
</dbReference>
<dbReference type="InterPro" id="IPR029058">
    <property type="entry name" value="AB_hydrolase_fold"/>
</dbReference>
<sequence>MSRIRKSSLFTTFHTLISETAAPGAPAKMVQPKPTSPSVHNHNQADGYKRSTAPTALPLHKIVTAKLFPLDATTSFKDYMKRKELDRAQDALLRLLPFYTGSSTYADTNAAVNADTQDSTDPRTSEVLKVEVSKGRYMNEFTIYPKNADPSKLNHFVLIHGYGAGLGFYLKNFDEISKNPNWCIHALDLLGYGCSSRPKFDKAESIETYFLDTLETWRQKRGIDKMLMCSHSLGAYVSALYTMKYPGHVQKLLCISPAGIYKDPKPPGEIPVWFDWLWEKSVSPFALVRNAGPFGSMVTSGWTSRRFAKLTEKEQNLLHDYTYRIFNAPGAGEYYMPQILAAGGVPKTPLVDKIENITCDTVWAYGDEDWMPRQGGIDCTKKITEHTPYNSDVIEFSSSGHHIYLDNYSKFNKYLVDEMKNYEKVYA</sequence>
<dbReference type="Gene3D" id="3.40.50.1820">
    <property type="entry name" value="alpha/beta hydrolase"/>
    <property type="match status" value="1"/>
</dbReference>
<accession>A0A061B1F1</accession>
<dbReference type="PANTHER" id="PTHR42886:SF29">
    <property type="entry name" value="PUMMELIG, ISOFORM A"/>
    <property type="match status" value="1"/>
</dbReference>
<gene>
    <name evidence="5" type="ORF">BON22_4783</name>
    <name evidence="4" type="ORF">CYFA0S_12e02630g</name>
</gene>
<name>A0A061B1F1_CYBFA</name>
<organism evidence="4">
    <name type="scientific">Cyberlindnera fabianii</name>
    <name type="common">Yeast</name>
    <name type="synonym">Hansenula fabianii</name>
    <dbReference type="NCBI Taxonomy" id="36022"/>
    <lineage>
        <taxon>Eukaryota</taxon>
        <taxon>Fungi</taxon>
        <taxon>Dikarya</taxon>
        <taxon>Ascomycota</taxon>
        <taxon>Saccharomycotina</taxon>
        <taxon>Saccharomycetes</taxon>
        <taxon>Phaffomycetales</taxon>
        <taxon>Phaffomycetaceae</taxon>
        <taxon>Cyberlindnera</taxon>
    </lineage>
</organism>
<evidence type="ECO:0000313" key="6">
    <source>
        <dbReference type="Proteomes" id="UP000189513"/>
    </source>
</evidence>
<dbReference type="EMBL" id="MPUK01000011">
    <property type="protein sequence ID" value="ONH65341.1"/>
    <property type="molecule type" value="Genomic_DNA"/>
</dbReference>
<dbReference type="PANTHER" id="PTHR42886">
    <property type="entry name" value="RE40534P-RELATED"/>
    <property type="match status" value="1"/>
</dbReference>
<dbReference type="EMBL" id="LK052897">
    <property type="protein sequence ID" value="CDR43620.1"/>
    <property type="molecule type" value="Genomic_DNA"/>
</dbReference>
<dbReference type="AlphaFoldDB" id="A0A061B1F1"/>
<protein>
    <submittedName>
        <fullName evidence="4">CYFA0S12e02630g1_1</fullName>
    </submittedName>
    <submittedName>
        <fullName evidence="5">Cardiolipin-specific deacylase 1, mitochondrial</fullName>
    </submittedName>
</protein>
<reference evidence="6" key="2">
    <citation type="journal article" date="2017" name="Genome Announc.">
        <title>Genome sequences of Cyberlindnera fabianii 65, Pichia kudriavzevii 129, and Saccharomyces cerevisiae 131 isolated from fermented masau fruits in Zimbabwe.</title>
        <authorList>
            <person name="van Rijswijck I.M.H."/>
            <person name="Derks M.F.L."/>
            <person name="Abee T."/>
            <person name="de Ridder D."/>
            <person name="Smid E.J."/>
        </authorList>
    </citation>
    <scope>NUCLEOTIDE SEQUENCE [LARGE SCALE GENOMIC DNA]</scope>
    <source>
        <strain evidence="6">65</strain>
    </source>
</reference>
<keyword evidence="6" id="KW-1185">Reference proteome</keyword>
<feature type="region of interest" description="Disordered" evidence="2">
    <location>
        <begin position="23"/>
        <end position="46"/>
    </location>
</feature>
<reference evidence="5" key="3">
    <citation type="submission" date="2017-01" db="EMBL/GenBank/DDBJ databases">
        <authorList>
            <person name="Mah S.A."/>
            <person name="Swanson W.J."/>
            <person name="Moy G.W."/>
            <person name="Vacquier V.D."/>
        </authorList>
    </citation>
    <scope>NUCLEOTIDE SEQUENCE [LARGE SCALE GENOMIC DNA]</scope>
    <source>
        <strain evidence="5">65</strain>
    </source>
</reference>
<evidence type="ECO:0000256" key="2">
    <source>
        <dbReference type="SAM" id="MobiDB-lite"/>
    </source>
</evidence>
<evidence type="ECO:0000259" key="3">
    <source>
        <dbReference type="Pfam" id="PF00561"/>
    </source>
</evidence>
<evidence type="ECO:0000256" key="1">
    <source>
        <dbReference type="ARBA" id="ARBA00038097"/>
    </source>
</evidence>
<dbReference type="VEuPathDB" id="FungiDB:BON22_4783"/>
<dbReference type="GO" id="GO:0005743">
    <property type="term" value="C:mitochondrial inner membrane"/>
    <property type="evidence" value="ECO:0007669"/>
    <property type="project" value="TreeGrafter"/>
</dbReference>
<feature type="domain" description="AB hydrolase-1" evidence="3">
    <location>
        <begin position="154"/>
        <end position="407"/>
    </location>
</feature>
<dbReference type="Proteomes" id="UP000189513">
    <property type="component" value="Unassembled WGS sequence"/>
</dbReference>
<dbReference type="SUPFAM" id="SSF53474">
    <property type="entry name" value="alpha/beta-Hydrolases"/>
    <property type="match status" value="1"/>
</dbReference>
<evidence type="ECO:0000313" key="5">
    <source>
        <dbReference type="EMBL" id="ONH65341.1"/>
    </source>
</evidence>
<dbReference type="GO" id="GO:0004623">
    <property type="term" value="F:phospholipase A2 activity"/>
    <property type="evidence" value="ECO:0007669"/>
    <property type="project" value="TreeGrafter"/>
</dbReference>
<dbReference type="OMA" id="AFHSMMQ"/>
<reference evidence="4" key="1">
    <citation type="journal article" date="2014" name="Genome Announc.">
        <title>Genome sequence of the yeast Cyberlindnera fabianii (Hansenula fabianii).</title>
        <authorList>
            <person name="Freel K.C."/>
            <person name="Sarilar V."/>
            <person name="Neuveglise C."/>
            <person name="Devillers H."/>
            <person name="Friedrich A."/>
            <person name="Schacherer J."/>
        </authorList>
    </citation>
    <scope>NUCLEOTIDE SEQUENCE</scope>
    <source>
        <strain evidence="4">YJS4271</strain>
    </source>
</reference>
<dbReference type="GO" id="GO:0006654">
    <property type="term" value="P:phosphatidic acid biosynthetic process"/>
    <property type="evidence" value="ECO:0007669"/>
    <property type="project" value="TreeGrafter"/>
</dbReference>
<dbReference type="InterPro" id="IPR000073">
    <property type="entry name" value="AB_hydrolase_1"/>
</dbReference>
<dbReference type="STRING" id="36022.A0A061B1F1"/>
<evidence type="ECO:0000313" key="4">
    <source>
        <dbReference type="EMBL" id="CDR43620.1"/>
    </source>
</evidence>
<comment type="similarity">
    <text evidence="1">Belongs to the peptidase S33 family. ABHD4/ABHD5 subfamily.</text>
</comment>
<proteinExistence type="inferred from homology"/>
<dbReference type="GO" id="GO:0055088">
    <property type="term" value="P:lipid homeostasis"/>
    <property type="evidence" value="ECO:0007669"/>
    <property type="project" value="TreeGrafter"/>
</dbReference>
<dbReference type="OrthoDB" id="7457040at2759"/>